<dbReference type="PANTHER" id="PTHR35391">
    <property type="entry name" value="C2H2-TYPE DOMAIN-CONTAINING PROTEIN-RELATED"/>
    <property type="match status" value="1"/>
</dbReference>
<keyword evidence="3" id="KW-1185">Reference proteome</keyword>
<protein>
    <submittedName>
        <fullName evidence="2">Uncharacterized protein</fullName>
    </submittedName>
</protein>
<sequence>MSLEPQLSSLCRETAGLFNSQIHGNHLLDSQLRYALEDAQTRFSIWIGNVGALAPGKAGIDYRLRDYEEMANILFSLLDRLKTKLEKVSDTSLAILEEDEMEKEEEDGDEREGQAAYGGVIGSTSNISEKHLTLDLSAFETSSTSGITSATSSLHSSSSKENGSSSYASSNEAYGAQWSDTVRAMNGIIDRLFRFATVLRNPTSTSEDARVRAFMAKHADTHLEDPDNEDFTNHTRWFIDLRLPKLPKELKDRLHNTMQFRRMMLLYRQRHQAKLKKTEVGLQKDHWSPAEKAPERTTLDLESMVDIFDHGSSSEVASLNTLVTALDVLSAPQPSAEQRRPAVKVPGQSVVLSDTIASSVNKRKLPRYQKSIMSKVSAITRTGEERRRQLGVPAAPEEQSAIALHFECPYCFQLINKDERIEPRWSYVKLAGWSLPS</sequence>
<gene>
    <name evidence="2" type="ORF">BJ508DRAFT_118065</name>
</gene>
<evidence type="ECO:0000256" key="1">
    <source>
        <dbReference type="SAM" id="MobiDB-lite"/>
    </source>
</evidence>
<accession>A0A3N4IA39</accession>
<feature type="region of interest" description="Disordered" evidence="1">
    <location>
        <begin position="147"/>
        <end position="170"/>
    </location>
</feature>
<reference evidence="2 3" key="1">
    <citation type="journal article" date="2018" name="Nat. Ecol. Evol.">
        <title>Pezizomycetes genomes reveal the molecular basis of ectomycorrhizal truffle lifestyle.</title>
        <authorList>
            <person name="Murat C."/>
            <person name="Payen T."/>
            <person name="Noel B."/>
            <person name="Kuo A."/>
            <person name="Morin E."/>
            <person name="Chen J."/>
            <person name="Kohler A."/>
            <person name="Krizsan K."/>
            <person name="Balestrini R."/>
            <person name="Da Silva C."/>
            <person name="Montanini B."/>
            <person name="Hainaut M."/>
            <person name="Levati E."/>
            <person name="Barry K.W."/>
            <person name="Belfiori B."/>
            <person name="Cichocki N."/>
            <person name="Clum A."/>
            <person name="Dockter R.B."/>
            <person name="Fauchery L."/>
            <person name="Guy J."/>
            <person name="Iotti M."/>
            <person name="Le Tacon F."/>
            <person name="Lindquist E.A."/>
            <person name="Lipzen A."/>
            <person name="Malagnac F."/>
            <person name="Mello A."/>
            <person name="Molinier V."/>
            <person name="Miyauchi S."/>
            <person name="Poulain J."/>
            <person name="Riccioni C."/>
            <person name="Rubini A."/>
            <person name="Sitrit Y."/>
            <person name="Splivallo R."/>
            <person name="Traeger S."/>
            <person name="Wang M."/>
            <person name="Zifcakova L."/>
            <person name="Wipf D."/>
            <person name="Zambonelli A."/>
            <person name="Paolocci F."/>
            <person name="Nowrousian M."/>
            <person name="Ottonello S."/>
            <person name="Baldrian P."/>
            <person name="Spatafora J.W."/>
            <person name="Henrissat B."/>
            <person name="Nagy L.G."/>
            <person name="Aury J.M."/>
            <person name="Wincker P."/>
            <person name="Grigoriev I.V."/>
            <person name="Bonfante P."/>
            <person name="Martin F.M."/>
        </authorList>
    </citation>
    <scope>NUCLEOTIDE SEQUENCE [LARGE SCALE GENOMIC DNA]</scope>
    <source>
        <strain evidence="2 3">RN42</strain>
    </source>
</reference>
<dbReference type="EMBL" id="ML119683">
    <property type="protein sequence ID" value="RPA81000.1"/>
    <property type="molecule type" value="Genomic_DNA"/>
</dbReference>
<organism evidence="2 3">
    <name type="scientific">Ascobolus immersus RN42</name>
    <dbReference type="NCBI Taxonomy" id="1160509"/>
    <lineage>
        <taxon>Eukaryota</taxon>
        <taxon>Fungi</taxon>
        <taxon>Dikarya</taxon>
        <taxon>Ascomycota</taxon>
        <taxon>Pezizomycotina</taxon>
        <taxon>Pezizomycetes</taxon>
        <taxon>Pezizales</taxon>
        <taxon>Ascobolaceae</taxon>
        <taxon>Ascobolus</taxon>
    </lineage>
</organism>
<name>A0A3N4IA39_ASCIM</name>
<dbReference type="AlphaFoldDB" id="A0A3N4IA39"/>
<evidence type="ECO:0000313" key="3">
    <source>
        <dbReference type="Proteomes" id="UP000275078"/>
    </source>
</evidence>
<dbReference type="OrthoDB" id="20872at2759"/>
<dbReference type="STRING" id="1160509.A0A3N4IA39"/>
<evidence type="ECO:0000313" key="2">
    <source>
        <dbReference type="EMBL" id="RPA81000.1"/>
    </source>
</evidence>
<proteinExistence type="predicted"/>
<dbReference type="PANTHER" id="PTHR35391:SF7">
    <property type="entry name" value="C2H2-TYPE DOMAIN-CONTAINING PROTEIN"/>
    <property type="match status" value="1"/>
</dbReference>
<dbReference type="Proteomes" id="UP000275078">
    <property type="component" value="Unassembled WGS sequence"/>
</dbReference>